<dbReference type="EMBL" id="CP005974">
    <property type="protein sequence ID" value="AJR09485.1"/>
    <property type="molecule type" value="Genomic_DNA"/>
</dbReference>
<dbReference type="PATRIC" id="fig|658445.3.peg.4878"/>
<gene>
    <name evidence="2" type="ORF">H744_2c2832</name>
</gene>
<dbReference type="Gene3D" id="1.10.443.10">
    <property type="entry name" value="Intergrase catalytic core"/>
    <property type="match status" value="1"/>
</dbReference>
<dbReference type="HOGENOM" id="CLU_540636_0_0_6"/>
<protein>
    <recommendedName>
        <fullName evidence="4">Tyr recombinase domain-containing protein</fullName>
    </recommendedName>
</protein>
<dbReference type="InterPro" id="IPR013762">
    <property type="entry name" value="Integrase-like_cat_sf"/>
</dbReference>
<evidence type="ECO:0000313" key="2">
    <source>
        <dbReference type="EMBL" id="AJR09485.1"/>
    </source>
</evidence>
<keyword evidence="1" id="KW-0233">DNA recombination</keyword>
<reference evidence="2 3" key="1">
    <citation type="submission" date="2013-05" db="EMBL/GenBank/DDBJ databases">
        <title>Complete genome sequence of the lipase-producing bacterium Photobacterium gaetbulicola Gung47.</title>
        <authorList>
            <person name="Kim Y.-O."/>
        </authorList>
    </citation>
    <scope>NUCLEOTIDE SEQUENCE [LARGE SCALE GENOMIC DNA]</scope>
    <source>
        <strain evidence="2 3">Gung47</strain>
    </source>
</reference>
<dbReference type="GO" id="GO:0003677">
    <property type="term" value="F:DNA binding"/>
    <property type="evidence" value="ECO:0007669"/>
    <property type="project" value="InterPro"/>
</dbReference>
<dbReference type="GO" id="GO:0015074">
    <property type="term" value="P:DNA integration"/>
    <property type="evidence" value="ECO:0007669"/>
    <property type="project" value="InterPro"/>
</dbReference>
<dbReference type="KEGG" id="pgb:H744_2c2832"/>
<dbReference type="InterPro" id="IPR011010">
    <property type="entry name" value="DNA_brk_join_enz"/>
</dbReference>
<evidence type="ECO:0008006" key="4">
    <source>
        <dbReference type="Google" id="ProtNLM"/>
    </source>
</evidence>
<dbReference type="OrthoDB" id="5901668at2"/>
<organism evidence="2 3">
    <name type="scientific">Photobacterium gaetbulicola Gung47</name>
    <dbReference type="NCBI Taxonomy" id="658445"/>
    <lineage>
        <taxon>Bacteria</taxon>
        <taxon>Pseudomonadati</taxon>
        <taxon>Pseudomonadota</taxon>
        <taxon>Gammaproteobacteria</taxon>
        <taxon>Vibrionales</taxon>
        <taxon>Vibrionaceae</taxon>
        <taxon>Photobacterium</taxon>
    </lineage>
</organism>
<dbReference type="GO" id="GO:0006310">
    <property type="term" value="P:DNA recombination"/>
    <property type="evidence" value="ECO:0007669"/>
    <property type="project" value="UniProtKB-KW"/>
</dbReference>
<proteinExistence type="predicted"/>
<dbReference type="STRING" id="658445.H744_2c2832"/>
<name>A0A0C5X2B4_9GAMM</name>
<evidence type="ECO:0000256" key="1">
    <source>
        <dbReference type="ARBA" id="ARBA00023172"/>
    </source>
</evidence>
<dbReference type="AlphaFoldDB" id="A0A0C5X2B4"/>
<dbReference type="Proteomes" id="UP000032303">
    <property type="component" value="Chromosome 2"/>
</dbReference>
<sequence>MKGHFIAKSNLSKSPGSVFPDANKSMQRLRYLFLHDLSVEQLTITLTLWLTSKLSKVNSENPVPEFVRLRASDPIRPNSYRIIQEGGDESWVEFSIQTQIQKKNILFWQPAPRAFNQLFWQALRHKSYNKPIISDKEKNQLLEFLTSSLTRFPEQQNIPIAHKTAWNNYITHCAHKDAQLNALAKASLITEKKLAYGSSCYYIATTTRHLRRDNYQAYNRYIDRLLSAAKKEGISAFTNENDPYYDTDPLLNKNASEAGYLNREANTIPIVIIKNHVITEDEGVYVGTRRRVSTDQASRWLQTLNLELANIRPKSRKPVTTQLIAYHNLLTHIIAIHLITYCGCRPTHAISPAKGAIGLSSMCLRDKGKARIINFPRHIKDYIAHYRQHLQLIYSRFGVLHTENEPLLFLLNTSGKKEFLTAKSLRRFTAASSNAHVPYHFRKAYAQSLFEVGCPTHIFNRLMGHSQYGEQFGQLTQYAYDQQQDQVWTNRVAEYLGGPQETLC</sequence>
<accession>A0A0C5X2B4</accession>
<evidence type="ECO:0000313" key="3">
    <source>
        <dbReference type="Proteomes" id="UP000032303"/>
    </source>
</evidence>
<dbReference type="SUPFAM" id="SSF56349">
    <property type="entry name" value="DNA breaking-rejoining enzymes"/>
    <property type="match status" value="1"/>
</dbReference>
<keyword evidence="3" id="KW-1185">Reference proteome</keyword>